<gene>
    <name evidence="3" type="ORF">K7X08_025958</name>
</gene>
<feature type="compositionally biased region" description="Polar residues" evidence="2">
    <location>
        <begin position="279"/>
        <end position="294"/>
    </location>
</feature>
<keyword evidence="4" id="KW-1185">Reference proteome</keyword>
<organism evidence="3 4">
    <name type="scientific">Anisodus acutangulus</name>
    <dbReference type="NCBI Taxonomy" id="402998"/>
    <lineage>
        <taxon>Eukaryota</taxon>
        <taxon>Viridiplantae</taxon>
        <taxon>Streptophyta</taxon>
        <taxon>Embryophyta</taxon>
        <taxon>Tracheophyta</taxon>
        <taxon>Spermatophyta</taxon>
        <taxon>Magnoliopsida</taxon>
        <taxon>eudicotyledons</taxon>
        <taxon>Gunneridae</taxon>
        <taxon>Pentapetalae</taxon>
        <taxon>asterids</taxon>
        <taxon>lamiids</taxon>
        <taxon>Solanales</taxon>
        <taxon>Solanaceae</taxon>
        <taxon>Solanoideae</taxon>
        <taxon>Hyoscyameae</taxon>
        <taxon>Anisodus</taxon>
    </lineage>
</organism>
<evidence type="ECO:0000256" key="2">
    <source>
        <dbReference type="SAM" id="MobiDB-lite"/>
    </source>
</evidence>
<reference evidence="4" key="1">
    <citation type="journal article" date="2023" name="Proc. Natl. Acad. Sci. U.S.A.">
        <title>Genomic and structural basis for evolution of tropane alkaloid biosynthesis.</title>
        <authorList>
            <person name="Wanga Y.-J."/>
            <person name="Taina T."/>
            <person name="Yua J.-Y."/>
            <person name="Lia J."/>
            <person name="Xua B."/>
            <person name="Chenc J."/>
            <person name="D'Auriad J.C."/>
            <person name="Huanga J.-P."/>
            <person name="Huanga S.-X."/>
        </authorList>
    </citation>
    <scope>NUCLEOTIDE SEQUENCE [LARGE SCALE GENOMIC DNA]</scope>
    <source>
        <strain evidence="4">cv. KIB-2019</strain>
    </source>
</reference>
<protein>
    <recommendedName>
        <fullName evidence="5">IRK-interacting protein</fullName>
    </recommendedName>
</protein>
<feature type="coiled-coil region" evidence="1">
    <location>
        <begin position="304"/>
        <end position="362"/>
    </location>
</feature>
<accession>A0A9Q1N595</accession>
<evidence type="ECO:0008006" key="5">
    <source>
        <dbReference type="Google" id="ProtNLM"/>
    </source>
</evidence>
<dbReference type="PANTHER" id="PTHR31029:SF3">
    <property type="entry name" value="IRK-INTERACTING PROTEIN"/>
    <property type="match status" value="1"/>
</dbReference>
<proteinExistence type="predicted"/>
<evidence type="ECO:0000313" key="3">
    <source>
        <dbReference type="EMBL" id="KAJ8574153.1"/>
    </source>
</evidence>
<feature type="region of interest" description="Disordered" evidence="2">
    <location>
        <begin position="274"/>
        <end position="296"/>
    </location>
</feature>
<dbReference type="PANTHER" id="PTHR31029">
    <property type="entry name" value="CYCLIN-DEPENDENT KINASE-LIKE PROTEIN"/>
    <property type="match status" value="1"/>
</dbReference>
<dbReference type="AlphaFoldDB" id="A0A9Q1N595"/>
<dbReference type="InterPro" id="IPR042316">
    <property type="entry name" value="IRKI-like"/>
</dbReference>
<comment type="caution">
    <text evidence="3">The sequence shown here is derived from an EMBL/GenBank/DDBJ whole genome shotgun (WGS) entry which is preliminary data.</text>
</comment>
<dbReference type="EMBL" id="JAJAGQ010000001">
    <property type="protein sequence ID" value="KAJ8574153.1"/>
    <property type="molecule type" value="Genomic_DNA"/>
</dbReference>
<keyword evidence="1" id="KW-0175">Coiled coil</keyword>
<evidence type="ECO:0000313" key="4">
    <source>
        <dbReference type="Proteomes" id="UP001152561"/>
    </source>
</evidence>
<dbReference type="OrthoDB" id="785851at2759"/>
<sequence>MATTTGAASSTQKFQEYDEDEEFTSYNNMNNNNNNNGGGVVSRQDIKAAIAKAIELRALHASLLQQGNNHSPVKGFPSSASPTVSLHSHHFSAQDYPIFTPSYEDEPLPGYKQLQLGHNPNYAEMWDEYGFGGVGNGNHNEASLSDYRKANSSLRKGFTSSLINLEPHICPADDQRSVMSSCTDQINSRKASPIARYTKSRRNSLGDLKSVSSCNKCKPAIISTEADGGGGTSKSTGKNSNVIVPLTDSHVSVQSQPKSKGGMNLSWLFPKLKKKNKVENSPNRTDQSDEVSQVSKDHIEMTSIESLKKELMVANESRDAALMEVKEMKSSLGELKQKLKYLETYCEELKKALRQAIQAKESPVSKLRHFPKNGKSIDGDGESVIPVSDEIMLEGFLQIVSESRISVKQFCTTLIEQIEETDNLLTDNLNLLLQPYKLSLDSKYSKAVLYHIESIINQSLFQDFENCVFQKNGSPKHLDPQQERHTQFSSFVALRNLSWNEVLRKGTKYYSEDFSKFCDQKMSCIIATLNWTRPWPEQLLQVFFVAAKCIWLLHLLAFSFNPPLVILRVEENITLDVHYMEDVFVDRQRSQGSSRVKVMVMPGFYVHDRVLRCKVICRYKNVA</sequence>
<evidence type="ECO:0000256" key="1">
    <source>
        <dbReference type="SAM" id="Coils"/>
    </source>
</evidence>
<dbReference type="Proteomes" id="UP001152561">
    <property type="component" value="Unassembled WGS sequence"/>
</dbReference>
<name>A0A9Q1N595_9SOLA</name>